<dbReference type="CDD" id="cd02010">
    <property type="entry name" value="TPP_ALS"/>
    <property type="match status" value="1"/>
</dbReference>
<dbReference type="EMBL" id="CAJB01000334">
    <property type="protein sequence ID" value="CCH79035.1"/>
    <property type="molecule type" value="Genomic_DNA"/>
</dbReference>
<dbReference type="GO" id="GO:0030976">
    <property type="term" value="F:thiamine pyrophosphate binding"/>
    <property type="evidence" value="ECO:0007669"/>
    <property type="project" value="InterPro"/>
</dbReference>
<dbReference type="CDD" id="cd07035">
    <property type="entry name" value="TPP_PYR_POX_like"/>
    <property type="match status" value="1"/>
</dbReference>
<dbReference type="Gene3D" id="3.40.50.970">
    <property type="match status" value="2"/>
</dbReference>
<sequence length="558" mass="59828">MTNGAELLVAALENEGVQKIYGVPGEENLRTVEALRRSSIELVVTRHEQAAAFMAATQGRLTGRPGVCLSTLGPGALNLATGAAYAHLGAMPMILITGQKAIRSSRQARFQIIDMVSTMKPLTKSSRQIVSTSSIPAIVCEAFRLATEERPGPVHLELPEDVASEPADGYPLVESSAVPLPVAAATTLDQAAELIKQAERPLVMVGAATSRPRLGDDLATFLARTHIPYFSTQMGKGTVSGTPDDKITDLWLGTAALSERDYVHRAIDRADVIITIGHDTVEKPPFLAGRGPHKIIDIGYTAPHIEEVYVPDIAVAGDVSSSLFRLGNRLEGQLPNASALLGMRDDIQARTLAGSDATTFPPTPQRVVADVRAVMPDDGIVALDNGMYKIWFARNYRTAVSNTLLLDNALATMGAGLPSAMMAAILYPDRRVLAVCGDGGFMMNSQELETAVRLGLNMVVLVLRDDAYGMIRWKQAVDELPDFGLTFGNPDFVKYAEAYGARGTAVSRTEDLVPALNAAFEGGGVHLVTVPVDYSVNVRVLVEELRDQLDWADDEGEA</sequence>
<dbReference type="PANTHER" id="PTHR18968:SF129">
    <property type="entry name" value="ACETOLACTATE SYNTHASE"/>
    <property type="match status" value="1"/>
</dbReference>
<protein>
    <submittedName>
        <fullName evidence="7">Thiamine pyrophosphate protein domain protein TPP-binding</fullName>
    </submittedName>
</protein>
<dbReference type="FunFam" id="3.40.50.970:FF:000007">
    <property type="entry name" value="Acetolactate synthase"/>
    <property type="match status" value="1"/>
</dbReference>
<dbReference type="GO" id="GO:0009099">
    <property type="term" value="P:L-valine biosynthetic process"/>
    <property type="evidence" value="ECO:0007669"/>
    <property type="project" value="TreeGrafter"/>
</dbReference>
<evidence type="ECO:0000313" key="8">
    <source>
        <dbReference type="Proteomes" id="UP000035721"/>
    </source>
</evidence>
<comment type="caution">
    <text evidence="7">The sequence shown here is derived from an EMBL/GenBank/DDBJ whole genome shotgun (WGS) entry which is preliminary data.</text>
</comment>
<dbReference type="InterPro" id="IPR012001">
    <property type="entry name" value="Thiamin_PyroP_enz_TPP-bd_dom"/>
</dbReference>
<dbReference type="GO" id="GO:0050660">
    <property type="term" value="F:flavin adenine dinucleotide binding"/>
    <property type="evidence" value="ECO:0007669"/>
    <property type="project" value="TreeGrafter"/>
</dbReference>
<dbReference type="InterPro" id="IPR029061">
    <property type="entry name" value="THDP-binding"/>
</dbReference>
<feature type="domain" description="Thiamine pyrophosphate enzyme TPP-binding" evidence="5">
    <location>
        <begin position="384"/>
        <end position="530"/>
    </location>
</feature>
<evidence type="ECO:0000256" key="1">
    <source>
        <dbReference type="ARBA" id="ARBA00007812"/>
    </source>
</evidence>
<dbReference type="STRING" id="1194083.BN12_40005"/>
<dbReference type="GO" id="GO:0009097">
    <property type="term" value="P:isoleucine biosynthetic process"/>
    <property type="evidence" value="ECO:0007669"/>
    <property type="project" value="TreeGrafter"/>
</dbReference>
<dbReference type="PANTHER" id="PTHR18968">
    <property type="entry name" value="THIAMINE PYROPHOSPHATE ENZYMES"/>
    <property type="match status" value="1"/>
</dbReference>
<dbReference type="InterPro" id="IPR011766">
    <property type="entry name" value="TPP_enzyme_TPP-bd"/>
</dbReference>
<keyword evidence="8" id="KW-1185">Reference proteome</keyword>
<proteinExistence type="inferred from homology"/>
<evidence type="ECO:0000259" key="6">
    <source>
        <dbReference type="Pfam" id="PF02776"/>
    </source>
</evidence>
<organism evidence="7 8">
    <name type="scientific">Nostocoides japonicum T1-X7</name>
    <dbReference type="NCBI Taxonomy" id="1194083"/>
    <lineage>
        <taxon>Bacteria</taxon>
        <taxon>Bacillati</taxon>
        <taxon>Actinomycetota</taxon>
        <taxon>Actinomycetes</taxon>
        <taxon>Micrococcales</taxon>
        <taxon>Intrasporangiaceae</taxon>
        <taxon>Nostocoides</taxon>
    </lineage>
</organism>
<dbReference type="RefSeq" id="WP_048549673.1">
    <property type="nucleotide sequence ID" value="NZ_HF570958.1"/>
</dbReference>
<dbReference type="Pfam" id="PF00205">
    <property type="entry name" value="TPP_enzyme_M"/>
    <property type="match status" value="1"/>
</dbReference>
<feature type="domain" description="Thiamine pyrophosphate enzyme N-terminal TPP-binding" evidence="6">
    <location>
        <begin position="3"/>
        <end position="115"/>
    </location>
</feature>
<dbReference type="Pfam" id="PF02775">
    <property type="entry name" value="TPP_enzyme_C"/>
    <property type="match status" value="1"/>
</dbReference>
<dbReference type="InterPro" id="IPR029035">
    <property type="entry name" value="DHS-like_NAD/FAD-binding_dom"/>
</dbReference>
<feature type="domain" description="Thiamine pyrophosphate enzyme central" evidence="4">
    <location>
        <begin position="188"/>
        <end position="323"/>
    </location>
</feature>
<dbReference type="InterPro" id="IPR012000">
    <property type="entry name" value="Thiamin_PyroP_enz_cen_dom"/>
</dbReference>
<dbReference type="GO" id="GO:0000287">
    <property type="term" value="F:magnesium ion binding"/>
    <property type="evidence" value="ECO:0007669"/>
    <property type="project" value="InterPro"/>
</dbReference>
<evidence type="ECO:0000256" key="3">
    <source>
        <dbReference type="RuleBase" id="RU362132"/>
    </source>
</evidence>
<dbReference type="InterPro" id="IPR045229">
    <property type="entry name" value="TPP_enz"/>
</dbReference>
<dbReference type="NCBIfam" id="NF006187">
    <property type="entry name" value="PRK08322.1"/>
    <property type="match status" value="1"/>
</dbReference>
<evidence type="ECO:0000259" key="5">
    <source>
        <dbReference type="Pfam" id="PF02775"/>
    </source>
</evidence>
<dbReference type="Pfam" id="PF02776">
    <property type="entry name" value="TPP_enzyme_N"/>
    <property type="match status" value="1"/>
</dbReference>
<dbReference type="Proteomes" id="UP000035721">
    <property type="component" value="Unassembled WGS sequence"/>
</dbReference>
<keyword evidence="2 3" id="KW-0786">Thiamine pyrophosphate</keyword>
<dbReference type="GO" id="GO:0003984">
    <property type="term" value="F:acetolactate synthase activity"/>
    <property type="evidence" value="ECO:0007669"/>
    <property type="project" value="TreeGrafter"/>
</dbReference>
<evidence type="ECO:0000259" key="4">
    <source>
        <dbReference type="Pfam" id="PF00205"/>
    </source>
</evidence>
<dbReference type="SUPFAM" id="SSF52467">
    <property type="entry name" value="DHS-like NAD/FAD-binding domain"/>
    <property type="match status" value="1"/>
</dbReference>
<accession>A0A077M4I3</accession>
<dbReference type="OrthoDB" id="4494979at2"/>
<reference evidence="7 8" key="1">
    <citation type="journal article" date="2013" name="ISME J.">
        <title>A metabolic model for members of the genus Tetrasphaera involved in enhanced biological phosphorus removal.</title>
        <authorList>
            <person name="Kristiansen R."/>
            <person name="Nguyen H.T.T."/>
            <person name="Saunders A.M."/>
            <person name="Nielsen J.L."/>
            <person name="Wimmer R."/>
            <person name="Le V.Q."/>
            <person name="McIlroy S.J."/>
            <person name="Petrovski S."/>
            <person name="Seviour R.J."/>
            <person name="Calteau A."/>
            <person name="Nielsen K.L."/>
            <person name="Nielsen P.H."/>
        </authorList>
    </citation>
    <scope>NUCLEOTIDE SEQUENCE [LARGE SCALE GENOMIC DNA]</scope>
    <source>
        <strain evidence="7 8">T1-X7</strain>
    </source>
</reference>
<dbReference type="GO" id="GO:0005948">
    <property type="term" value="C:acetolactate synthase complex"/>
    <property type="evidence" value="ECO:0007669"/>
    <property type="project" value="TreeGrafter"/>
</dbReference>
<comment type="similarity">
    <text evidence="1 3">Belongs to the TPP enzyme family.</text>
</comment>
<evidence type="ECO:0000313" key="7">
    <source>
        <dbReference type="EMBL" id="CCH79035.1"/>
    </source>
</evidence>
<evidence type="ECO:0000256" key="2">
    <source>
        <dbReference type="ARBA" id="ARBA00023052"/>
    </source>
</evidence>
<gene>
    <name evidence="7" type="ORF">BN12_40005</name>
</gene>
<name>A0A077M4I3_9MICO</name>
<dbReference type="AlphaFoldDB" id="A0A077M4I3"/>
<dbReference type="SUPFAM" id="SSF52518">
    <property type="entry name" value="Thiamin diphosphate-binding fold (THDP-binding)"/>
    <property type="match status" value="2"/>
</dbReference>
<dbReference type="Gene3D" id="3.40.50.1220">
    <property type="entry name" value="TPP-binding domain"/>
    <property type="match status" value="1"/>
</dbReference>